<keyword evidence="2" id="KW-0472">Membrane</keyword>
<accession>A0A423FEM3</accession>
<name>A0A423FEM3_9PSED</name>
<comment type="caution">
    <text evidence="3">The sequence shown here is derived from an EMBL/GenBank/DDBJ whole genome shotgun (WGS) entry which is preliminary data.</text>
</comment>
<keyword evidence="2" id="KW-0812">Transmembrane</keyword>
<feature type="transmembrane region" description="Helical" evidence="2">
    <location>
        <begin position="63"/>
        <end position="85"/>
    </location>
</feature>
<feature type="compositionally biased region" description="Pro residues" evidence="1">
    <location>
        <begin position="191"/>
        <end position="201"/>
    </location>
</feature>
<sequence>MWIGHRFERTAQDDVLIHSHNRAQSAAVWLVGGLAVSVPVVFVVCGIIEGYLPLVGLDPLSSLLIVLALLLMPALGLFLMFYTGIREILRLSRHDGEGQRLSRNAFGRRERVRQAFRLDHPSHLELRRRPQAEPVYTQLWLVMRDGAEHRLTTDNVPVVPGSPRTERWLVELAGYLNVAVPSDVIDASAPRKPPPYRPAPSPAKVARARKEKEPASLPESTETIGMPARGLLGLLGAFLGGLELSQVFALVPALLTGRLRVSGFRSRATTFDWADHPMSFSFNLFIGVVEVVIIGYIAWACLRIAIQGRVKSGP</sequence>
<dbReference type="AlphaFoldDB" id="A0A423FEM3"/>
<evidence type="ECO:0000256" key="1">
    <source>
        <dbReference type="SAM" id="MobiDB-lite"/>
    </source>
</evidence>
<evidence type="ECO:0000313" key="4">
    <source>
        <dbReference type="Proteomes" id="UP000283389"/>
    </source>
</evidence>
<feature type="transmembrane region" description="Helical" evidence="2">
    <location>
        <begin position="280"/>
        <end position="302"/>
    </location>
</feature>
<dbReference type="Proteomes" id="UP000283389">
    <property type="component" value="Unassembled WGS sequence"/>
</dbReference>
<evidence type="ECO:0000256" key="2">
    <source>
        <dbReference type="SAM" id="Phobius"/>
    </source>
</evidence>
<gene>
    <name evidence="3" type="ORF">BK649_03235</name>
</gene>
<proteinExistence type="predicted"/>
<reference evidence="3 4" key="1">
    <citation type="submission" date="2016-10" db="EMBL/GenBank/DDBJ databases">
        <title>Comparative genome analysis of multiple Pseudomonas spp. focuses on biocontrol and plant growth promoting traits.</title>
        <authorList>
            <person name="Tao X.-Y."/>
            <person name="Taylor C.G."/>
        </authorList>
    </citation>
    <scope>NUCLEOTIDE SEQUENCE [LARGE SCALE GENOMIC DNA]</scope>
    <source>
        <strain evidence="3 4">36C8</strain>
    </source>
</reference>
<feature type="transmembrane region" description="Helical" evidence="2">
    <location>
        <begin position="231"/>
        <end position="255"/>
    </location>
</feature>
<evidence type="ECO:0000313" key="3">
    <source>
        <dbReference type="EMBL" id="ROM55985.1"/>
    </source>
</evidence>
<keyword evidence="2" id="KW-1133">Transmembrane helix</keyword>
<protein>
    <submittedName>
        <fullName evidence="3">Uncharacterized protein</fullName>
    </submittedName>
</protein>
<organism evidence="3 4">
    <name type="scientific">Pseudomonas canadensis</name>
    <dbReference type="NCBI Taxonomy" id="915099"/>
    <lineage>
        <taxon>Bacteria</taxon>
        <taxon>Pseudomonadati</taxon>
        <taxon>Pseudomonadota</taxon>
        <taxon>Gammaproteobacteria</taxon>
        <taxon>Pseudomonadales</taxon>
        <taxon>Pseudomonadaceae</taxon>
        <taxon>Pseudomonas</taxon>
    </lineage>
</organism>
<dbReference type="RefSeq" id="WP_123474354.1">
    <property type="nucleotide sequence ID" value="NZ_MOAZ01000003.1"/>
</dbReference>
<feature type="region of interest" description="Disordered" evidence="1">
    <location>
        <begin position="187"/>
        <end position="221"/>
    </location>
</feature>
<dbReference type="EMBL" id="MOAZ01000003">
    <property type="protein sequence ID" value="ROM55985.1"/>
    <property type="molecule type" value="Genomic_DNA"/>
</dbReference>
<feature type="transmembrane region" description="Helical" evidence="2">
    <location>
        <begin position="26"/>
        <end position="51"/>
    </location>
</feature>